<dbReference type="KEGG" id="pfer:IRI77_06395"/>
<dbReference type="InterPro" id="IPR007325">
    <property type="entry name" value="KFase/CYL"/>
</dbReference>
<dbReference type="GO" id="GO:0004061">
    <property type="term" value="F:arylformamidase activity"/>
    <property type="evidence" value="ECO:0007669"/>
    <property type="project" value="InterPro"/>
</dbReference>
<proteinExistence type="predicted"/>
<dbReference type="Pfam" id="PF04199">
    <property type="entry name" value="Cyclase"/>
    <property type="match status" value="1"/>
</dbReference>
<evidence type="ECO:0000313" key="2">
    <source>
        <dbReference type="Proteomes" id="UP000593892"/>
    </source>
</evidence>
<evidence type="ECO:0000313" key="1">
    <source>
        <dbReference type="EMBL" id="QOY89579.1"/>
    </source>
</evidence>
<reference evidence="1 2" key="1">
    <citation type="submission" date="2020-10" db="EMBL/GenBank/DDBJ databases">
        <title>Complete genome sequence of Paludibaculum fermentans P105T, a facultatively anaerobic acidobacterium capable of dissimilatory Fe(III) reduction.</title>
        <authorList>
            <person name="Dedysh S.N."/>
            <person name="Beletsky A.V."/>
            <person name="Kulichevskaya I.S."/>
            <person name="Mardanov A.V."/>
            <person name="Ravin N.V."/>
        </authorList>
    </citation>
    <scope>NUCLEOTIDE SEQUENCE [LARGE SCALE GENOMIC DNA]</scope>
    <source>
        <strain evidence="1 2">P105</strain>
    </source>
</reference>
<dbReference type="PANTHER" id="PTHR31118">
    <property type="entry name" value="CYCLASE-LIKE PROTEIN 2"/>
    <property type="match status" value="1"/>
</dbReference>
<dbReference type="RefSeq" id="WP_194451241.1">
    <property type="nucleotide sequence ID" value="NZ_CP063849.1"/>
</dbReference>
<dbReference type="GO" id="GO:0019441">
    <property type="term" value="P:L-tryptophan catabolic process to kynurenine"/>
    <property type="evidence" value="ECO:0007669"/>
    <property type="project" value="InterPro"/>
</dbReference>
<name>A0A7S7NUR5_PALFE</name>
<organism evidence="1 2">
    <name type="scientific">Paludibaculum fermentans</name>
    <dbReference type="NCBI Taxonomy" id="1473598"/>
    <lineage>
        <taxon>Bacteria</taxon>
        <taxon>Pseudomonadati</taxon>
        <taxon>Acidobacteriota</taxon>
        <taxon>Terriglobia</taxon>
        <taxon>Bryobacterales</taxon>
        <taxon>Bryobacteraceae</taxon>
        <taxon>Paludibaculum</taxon>
    </lineage>
</organism>
<sequence>MLIKLSYNLSEHTPFYTTLPKPKLDQIYDLAKGHPCNSFYFTASNHAGTHVDAPRHFNPSGRAITDYALDEFLFRSPAILDVPLLDEELILPDHLQPALSKASPGTDILLLRTGWGGHRQDERRYVDHGPGFGPAAAELLMERFPALRALAMDFPSVSALTHDAEGAEAHRVFLGCTTYAHRPILLIEDAHLPADLPALQRVTLMPWLFDGLDSAPCTLFAETANHD</sequence>
<gene>
    <name evidence="1" type="ORF">IRI77_06395</name>
</gene>
<dbReference type="PANTHER" id="PTHR31118:SF32">
    <property type="entry name" value="KYNURENINE FORMAMIDASE"/>
    <property type="match status" value="1"/>
</dbReference>
<accession>A0A7S7NUR5</accession>
<keyword evidence="2" id="KW-1185">Reference proteome</keyword>
<protein>
    <submittedName>
        <fullName evidence="1">Cyclase family protein</fullName>
    </submittedName>
</protein>
<dbReference type="InterPro" id="IPR037175">
    <property type="entry name" value="KFase_sf"/>
</dbReference>
<dbReference type="Proteomes" id="UP000593892">
    <property type="component" value="Chromosome"/>
</dbReference>
<dbReference type="Gene3D" id="3.50.30.50">
    <property type="entry name" value="Putative cyclase"/>
    <property type="match status" value="1"/>
</dbReference>
<dbReference type="AlphaFoldDB" id="A0A7S7NUR5"/>
<dbReference type="SUPFAM" id="SSF102198">
    <property type="entry name" value="Putative cyclase"/>
    <property type="match status" value="1"/>
</dbReference>
<dbReference type="EMBL" id="CP063849">
    <property type="protein sequence ID" value="QOY89579.1"/>
    <property type="molecule type" value="Genomic_DNA"/>
</dbReference>